<protein>
    <submittedName>
        <fullName evidence="1">Uncharacterized protein</fullName>
    </submittedName>
</protein>
<evidence type="ECO:0000313" key="2">
    <source>
        <dbReference type="Proteomes" id="UP000821845"/>
    </source>
</evidence>
<proteinExistence type="predicted"/>
<gene>
    <name evidence="1" type="ORF">HPB50_018135</name>
</gene>
<organism evidence="1 2">
    <name type="scientific">Hyalomma asiaticum</name>
    <name type="common">Tick</name>
    <dbReference type="NCBI Taxonomy" id="266040"/>
    <lineage>
        <taxon>Eukaryota</taxon>
        <taxon>Metazoa</taxon>
        <taxon>Ecdysozoa</taxon>
        <taxon>Arthropoda</taxon>
        <taxon>Chelicerata</taxon>
        <taxon>Arachnida</taxon>
        <taxon>Acari</taxon>
        <taxon>Parasitiformes</taxon>
        <taxon>Ixodida</taxon>
        <taxon>Ixodoidea</taxon>
        <taxon>Ixodidae</taxon>
        <taxon>Hyalomminae</taxon>
        <taxon>Hyalomma</taxon>
    </lineage>
</organism>
<evidence type="ECO:0000313" key="1">
    <source>
        <dbReference type="EMBL" id="KAH6941451.1"/>
    </source>
</evidence>
<keyword evidence="2" id="KW-1185">Reference proteome</keyword>
<reference evidence="1" key="1">
    <citation type="submission" date="2020-05" db="EMBL/GenBank/DDBJ databases">
        <title>Large-scale comparative analyses of tick genomes elucidate their genetic diversity and vector capacities.</title>
        <authorList>
            <person name="Jia N."/>
            <person name="Wang J."/>
            <person name="Shi W."/>
            <person name="Du L."/>
            <person name="Sun Y."/>
            <person name="Zhan W."/>
            <person name="Jiang J."/>
            <person name="Wang Q."/>
            <person name="Zhang B."/>
            <person name="Ji P."/>
            <person name="Sakyi L.B."/>
            <person name="Cui X."/>
            <person name="Yuan T."/>
            <person name="Jiang B."/>
            <person name="Yang W."/>
            <person name="Lam T.T.-Y."/>
            <person name="Chang Q."/>
            <person name="Ding S."/>
            <person name="Wang X."/>
            <person name="Zhu J."/>
            <person name="Ruan X."/>
            <person name="Zhao L."/>
            <person name="Wei J."/>
            <person name="Que T."/>
            <person name="Du C."/>
            <person name="Cheng J."/>
            <person name="Dai P."/>
            <person name="Han X."/>
            <person name="Huang E."/>
            <person name="Gao Y."/>
            <person name="Liu J."/>
            <person name="Shao H."/>
            <person name="Ye R."/>
            <person name="Li L."/>
            <person name="Wei W."/>
            <person name="Wang X."/>
            <person name="Wang C."/>
            <person name="Yang T."/>
            <person name="Huo Q."/>
            <person name="Li W."/>
            <person name="Guo W."/>
            <person name="Chen H."/>
            <person name="Zhou L."/>
            <person name="Ni X."/>
            <person name="Tian J."/>
            <person name="Zhou Y."/>
            <person name="Sheng Y."/>
            <person name="Liu T."/>
            <person name="Pan Y."/>
            <person name="Xia L."/>
            <person name="Li J."/>
            <person name="Zhao F."/>
            <person name="Cao W."/>
        </authorList>
    </citation>
    <scope>NUCLEOTIDE SEQUENCE</scope>
    <source>
        <strain evidence="1">Hyas-2018</strain>
    </source>
</reference>
<dbReference type="EMBL" id="CM023491">
    <property type="protein sequence ID" value="KAH6941451.1"/>
    <property type="molecule type" value="Genomic_DNA"/>
</dbReference>
<sequence length="680" mass="75610">MSSTKNYTNPDHTASMATDHVLELSGVHYTGPVSPPTCFQAFTGTAVTAPLLKDISMELHAGEVMAVLGSKGSGKKALLEVVARRAMGPTRGQILLNDVPLTLRLFQEQCGYVPRRCSLVPGVTVRQTLHFAAKLTVASKGVRICQERKGNHPSGNRHSDNCNLIRAGTRVPSGAAQVKQVMADLALNQVANKEVSSLSINEYRRLSIAVELVRDPVLVVLDEPTAELDPLNTYFVVSILANHAKKYNRLVLLTMSKPRSDIFPFLDRAAYLCLGEMVYTGYTRTMLEYFRNIGFPCPELENPLMYYLCLATVDRRSRERFIESSSQIQTLVEKFRNDGARYRKAGPPSELGGNHASDAAQYKLPLTAYGQPSCWQTFWAIYGRLWASTFNCNGRAFGQLALRLALMPVLFAVLLLFYFPLSGYQQSFLTRNGLFITCFMAATFGSAAITALTYAPHRTRYYQESREGKYRGPLFVFTHTLFSIPLSLISVFAGATIIYAGTGLRADWQRWATFCGVMWCLYALAEQQTVALMMVVRSSFAAFRWSACIMSLCTALASGTVRSLVVLPDWTYYLTYATLQRYAAAFVQQNELEMHPGLENLPSLNGSTCGPNVDSGRCFFVNGSHYLGHKYRMGRGQAEVDVQYWLNFGLCFAFVGSFCLVNVISHIIPLPASIKSKFRD</sequence>
<accession>A0ACB7T5Q2</accession>
<name>A0ACB7T5Q2_HYAAI</name>
<dbReference type="Proteomes" id="UP000821845">
    <property type="component" value="Chromosome 11"/>
</dbReference>
<comment type="caution">
    <text evidence="1">The sequence shown here is derived from an EMBL/GenBank/DDBJ whole genome shotgun (WGS) entry which is preliminary data.</text>
</comment>